<keyword evidence="5" id="KW-1185">Reference proteome</keyword>
<evidence type="ECO:0000256" key="3">
    <source>
        <dbReference type="SAM" id="MobiDB-lite"/>
    </source>
</evidence>
<dbReference type="STRING" id="236234.A0A1J9QLP3"/>
<keyword evidence="2" id="KW-0456">Lyase</keyword>
<dbReference type="Pfam" id="PF02666">
    <property type="entry name" value="PS_Dcarbxylase"/>
    <property type="match status" value="1"/>
</dbReference>
<proteinExistence type="predicted"/>
<reference evidence="4 5" key="1">
    <citation type="submission" date="2016-10" db="EMBL/GenBank/DDBJ databases">
        <title>Proteomics and genomics reveal pathogen-plant mechanisms compatible with a hemibiotrophic lifestyle of Diplodia corticola.</title>
        <authorList>
            <person name="Fernandes I."/>
            <person name="De Jonge R."/>
            <person name="Van De Peer Y."/>
            <person name="Devreese B."/>
            <person name="Alves A."/>
            <person name="Esteves A.C."/>
        </authorList>
    </citation>
    <scope>NUCLEOTIDE SEQUENCE [LARGE SCALE GENOMIC DNA]</scope>
    <source>
        <strain evidence="4 5">CBS 112549</strain>
    </source>
</reference>
<dbReference type="Proteomes" id="UP000183809">
    <property type="component" value="Unassembled WGS sequence"/>
</dbReference>
<feature type="region of interest" description="Disordered" evidence="3">
    <location>
        <begin position="387"/>
        <end position="417"/>
    </location>
</feature>
<dbReference type="OrthoDB" id="5973539at2759"/>
<dbReference type="PANTHER" id="PTHR10067:SF13">
    <property type="entry name" value="PHOSPHATIDYLSERINE DECARBOXYLASE"/>
    <property type="match status" value="1"/>
</dbReference>
<sequence length="417" mass="46429">MDFSRYSPIIILLQGWLDLAEPGGLCKAVESAKKKVPAFMEKVGIHKGDDFLKFANDLLKWIPHEDFKGKNIYQILALFYFILDQPPLKKCQTEIHPNQIGKDLTWLSSWIVVYAQLVGLHMDTPNSLTQHSLETFKKTPSYRYGEALVPKRGFRTFNEFFTRRLKPGMRPISSPLDDTVIVYPADCRYDDSTSQNAFNVRSAGVVDIKGIQWAISSLLHGSKYHEEFHGGIWMHAFLNTFNYHRQHAPVAGTVCEAINIQGAAYLEVDVKTNPIREFFASAEQQPEMEDNAGYQFLQSQAVIIIDNPVVGKVAVLPIGMAQVSSVRLSVQEGDILCKGDEISTFALGGSDIICVFQRQAGLTVNDLVPSPEGTYSKYGTILARAKPLGRQNGKSHSGTASNSRVQNGESHHGRSHS</sequence>
<dbReference type="GO" id="GO:0004609">
    <property type="term" value="F:phosphatidylserine decarboxylase activity"/>
    <property type="evidence" value="ECO:0007669"/>
    <property type="project" value="InterPro"/>
</dbReference>
<dbReference type="PANTHER" id="PTHR10067">
    <property type="entry name" value="PHOSPHATIDYLSERINE DECARBOXYLASE"/>
    <property type="match status" value="1"/>
</dbReference>
<dbReference type="AlphaFoldDB" id="A0A1J9QLP3"/>
<dbReference type="GO" id="GO:0008654">
    <property type="term" value="P:phospholipid biosynthetic process"/>
    <property type="evidence" value="ECO:0007669"/>
    <property type="project" value="InterPro"/>
</dbReference>
<dbReference type="InterPro" id="IPR003817">
    <property type="entry name" value="PS_Dcarbxylase"/>
</dbReference>
<evidence type="ECO:0000256" key="2">
    <source>
        <dbReference type="ARBA" id="ARBA00023239"/>
    </source>
</evidence>
<protein>
    <submittedName>
        <fullName evidence="4">Phosphatidylserine decarboxylase</fullName>
    </submittedName>
</protein>
<organism evidence="4 5">
    <name type="scientific">Diplodia corticola</name>
    <dbReference type="NCBI Taxonomy" id="236234"/>
    <lineage>
        <taxon>Eukaryota</taxon>
        <taxon>Fungi</taxon>
        <taxon>Dikarya</taxon>
        <taxon>Ascomycota</taxon>
        <taxon>Pezizomycotina</taxon>
        <taxon>Dothideomycetes</taxon>
        <taxon>Dothideomycetes incertae sedis</taxon>
        <taxon>Botryosphaeriales</taxon>
        <taxon>Botryosphaeriaceae</taxon>
        <taxon>Diplodia</taxon>
    </lineage>
</organism>
<name>A0A1J9QLP3_9PEZI</name>
<keyword evidence="1" id="KW-0210">Decarboxylase</keyword>
<evidence type="ECO:0000256" key="1">
    <source>
        <dbReference type="ARBA" id="ARBA00022793"/>
    </source>
</evidence>
<accession>A0A1J9QLP3</accession>
<comment type="caution">
    <text evidence="4">The sequence shown here is derived from an EMBL/GenBank/DDBJ whole genome shotgun (WGS) entry which is preliminary data.</text>
</comment>
<dbReference type="EMBL" id="MNUE01000083">
    <property type="protein sequence ID" value="OJD29376.1"/>
    <property type="molecule type" value="Genomic_DNA"/>
</dbReference>
<evidence type="ECO:0000313" key="5">
    <source>
        <dbReference type="Proteomes" id="UP000183809"/>
    </source>
</evidence>
<evidence type="ECO:0000313" key="4">
    <source>
        <dbReference type="EMBL" id="OJD29376.1"/>
    </source>
</evidence>
<dbReference type="GeneID" id="31019779"/>
<feature type="compositionally biased region" description="Polar residues" evidence="3">
    <location>
        <begin position="392"/>
        <end position="408"/>
    </location>
</feature>
<dbReference type="RefSeq" id="XP_020125636.1">
    <property type="nucleotide sequence ID" value="XM_020279516.1"/>
</dbReference>
<gene>
    <name evidence="4" type="ORF">BKCO1_8300022</name>
</gene>